<accession>A0A5N6C5E6</accession>
<organism evidence="1 2">
    <name type="scientific">Microbispora catharanthi</name>
    <dbReference type="NCBI Taxonomy" id="1712871"/>
    <lineage>
        <taxon>Bacteria</taxon>
        <taxon>Bacillati</taxon>
        <taxon>Actinomycetota</taxon>
        <taxon>Actinomycetes</taxon>
        <taxon>Streptosporangiales</taxon>
        <taxon>Streptosporangiaceae</taxon>
        <taxon>Microbispora</taxon>
    </lineage>
</organism>
<reference evidence="1 2" key="1">
    <citation type="submission" date="2019-10" db="EMBL/GenBank/DDBJ databases">
        <title>Nonomuraea sp. nov., isolated from Phyllanthus amarus.</title>
        <authorList>
            <person name="Klykleung N."/>
            <person name="Tanasupawat S."/>
        </authorList>
    </citation>
    <scope>NUCLEOTIDE SEQUENCE [LARGE SCALE GENOMIC DNA]</scope>
    <source>
        <strain evidence="1 2">CR1-09</strain>
    </source>
</reference>
<evidence type="ECO:0000313" key="1">
    <source>
        <dbReference type="EMBL" id="KAB8187610.1"/>
    </source>
</evidence>
<comment type="caution">
    <text evidence="1">The sequence shown here is derived from an EMBL/GenBank/DDBJ whole genome shotgun (WGS) entry which is preliminary data.</text>
</comment>
<gene>
    <name evidence="1" type="ORF">FH610_000030</name>
</gene>
<name>A0A5N6C5E6_9ACTN</name>
<keyword evidence="2" id="KW-1185">Reference proteome</keyword>
<dbReference type="Proteomes" id="UP000313066">
    <property type="component" value="Unassembled WGS sequence"/>
</dbReference>
<dbReference type="AlphaFoldDB" id="A0A5N6C5E6"/>
<sequence length="100" mass="11457">MTSDDGVDWFTNSRTWSIILERAMRVVDQAKRTEYARHADKIGIDFTLIDAENRPEIAQWLLETIEALSGPEAAEHGWDTEADKSHLQDLAAMLRRMAQK</sequence>
<evidence type="ECO:0000313" key="2">
    <source>
        <dbReference type="Proteomes" id="UP000313066"/>
    </source>
</evidence>
<protein>
    <submittedName>
        <fullName evidence="1">Uncharacterized protein</fullName>
    </submittedName>
</protein>
<dbReference type="RefSeq" id="WP_139572058.1">
    <property type="nucleotide sequence ID" value="NZ_VDMA02000001.1"/>
</dbReference>
<proteinExistence type="predicted"/>
<dbReference type="EMBL" id="VDMA02000001">
    <property type="protein sequence ID" value="KAB8187610.1"/>
    <property type="molecule type" value="Genomic_DNA"/>
</dbReference>